<dbReference type="AlphaFoldDB" id="A0A6J6AW19"/>
<sequence>MIRHGVDNHLKKKTTTNNENAACKDGNAATGFVISLPRSNTFDTVESPILPHPRAVIRAIWAMYPSRAAIHGGATGNKM</sequence>
<dbReference type="EMBL" id="CAEZSE010000017">
    <property type="protein sequence ID" value="CAB4530596.1"/>
    <property type="molecule type" value="Genomic_DNA"/>
</dbReference>
<gene>
    <name evidence="2" type="ORF">UFOPK1353_00192</name>
</gene>
<accession>A0A6J6AW19</accession>
<name>A0A6J6AW19_9ZZZZ</name>
<evidence type="ECO:0000313" key="2">
    <source>
        <dbReference type="EMBL" id="CAB4530596.1"/>
    </source>
</evidence>
<reference evidence="2" key="1">
    <citation type="submission" date="2020-05" db="EMBL/GenBank/DDBJ databases">
        <authorList>
            <person name="Chiriac C."/>
            <person name="Salcher M."/>
            <person name="Ghai R."/>
            <person name="Kavagutti S V."/>
        </authorList>
    </citation>
    <scope>NUCLEOTIDE SEQUENCE</scope>
</reference>
<proteinExistence type="predicted"/>
<feature type="region of interest" description="Disordered" evidence="1">
    <location>
        <begin position="1"/>
        <end position="22"/>
    </location>
</feature>
<evidence type="ECO:0000256" key="1">
    <source>
        <dbReference type="SAM" id="MobiDB-lite"/>
    </source>
</evidence>
<protein>
    <submittedName>
        <fullName evidence="2">Unannotated protein</fullName>
    </submittedName>
</protein>
<organism evidence="2">
    <name type="scientific">freshwater metagenome</name>
    <dbReference type="NCBI Taxonomy" id="449393"/>
    <lineage>
        <taxon>unclassified sequences</taxon>
        <taxon>metagenomes</taxon>
        <taxon>ecological metagenomes</taxon>
    </lineage>
</organism>